<evidence type="ECO:0000313" key="3">
    <source>
        <dbReference type="Proteomes" id="UP000326334"/>
    </source>
</evidence>
<dbReference type="InterPro" id="IPR036388">
    <property type="entry name" value="WH-like_DNA-bd_sf"/>
</dbReference>
<accession>A0ABX6C643</accession>
<organism evidence="2 3">
    <name type="scientific">Latilactobacillus graminis</name>
    <dbReference type="NCBI Taxonomy" id="60519"/>
    <lineage>
        <taxon>Bacteria</taxon>
        <taxon>Bacillati</taxon>
        <taxon>Bacillota</taxon>
        <taxon>Bacilli</taxon>
        <taxon>Lactobacillales</taxon>
        <taxon>Lactobacillaceae</taxon>
        <taxon>Latilactobacillus</taxon>
    </lineage>
</organism>
<dbReference type="InterPro" id="IPR000835">
    <property type="entry name" value="HTH_MarR-typ"/>
</dbReference>
<dbReference type="PANTHER" id="PTHR33164">
    <property type="entry name" value="TRANSCRIPTIONAL REGULATOR, MARR FAMILY"/>
    <property type="match status" value="1"/>
</dbReference>
<dbReference type="InterPro" id="IPR036390">
    <property type="entry name" value="WH_DNA-bd_sf"/>
</dbReference>
<gene>
    <name evidence="2" type="ORF">LG542_01960</name>
</gene>
<dbReference type="SUPFAM" id="SSF46785">
    <property type="entry name" value="Winged helix' DNA-binding domain"/>
    <property type="match status" value="1"/>
</dbReference>
<keyword evidence="3" id="KW-1185">Reference proteome</keyword>
<evidence type="ECO:0000259" key="1">
    <source>
        <dbReference type="PROSITE" id="PS50995"/>
    </source>
</evidence>
<dbReference type="SMART" id="SM00347">
    <property type="entry name" value="HTH_MARR"/>
    <property type="match status" value="1"/>
</dbReference>
<feature type="domain" description="HTH marR-type" evidence="1">
    <location>
        <begin position="1"/>
        <end position="129"/>
    </location>
</feature>
<sequence length="129" mass="15147">MKNQEIEGHYSRWYKNTQMIANELNALTQAYGISFEQYLILENLKQQTSTPSQLARLFNTSMPAASRKINLLQKKHYIRKLRGLEQSDQRLVEIKITPEGESVFSQIKKQLDDKYEYLDAAAREFVNIF</sequence>
<dbReference type="InterPro" id="IPR039422">
    <property type="entry name" value="MarR/SlyA-like"/>
</dbReference>
<dbReference type="EMBL" id="CP045007">
    <property type="protein sequence ID" value="QFP79073.1"/>
    <property type="molecule type" value="Genomic_DNA"/>
</dbReference>
<dbReference type="RefSeq" id="WP_057907268.1">
    <property type="nucleotide sequence ID" value="NZ_CP045007.1"/>
</dbReference>
<evidence type="ECO:0000313" key="2">
    <source>
        <dbReference type="EMBL" id="QFP79073.1"/>
    </source>
</evidence>
<proteinExistence type="predicted"/>
<dbReference type="Pfam" id="PF12802">
    <property type="entry name" value="MarR_2"/>
    <property type="match status" value="1"/>
</dbReference>
<reference evidence="2 3" key="1">
    <citation type="submission" date="2019-10" db="EMBL/GenBank/DDBJ databases">
        <title>Genome sequencing of Lactobacillus graminis.</title>
        <authorList>
            <person name="Kim K."/>
        </authorList>
    </citation>
    <scope>NUCLEOTIDE SEQUENCE [LARGE SCALE GENOMIC DNA]</scope>
    <source>
        <strain evidence="2 3">LG542</strain>
    </source>
</reference>
<protein>
    <submittedName>
        <fullName evidence="2">MarR family transcriptional regulator</fullName>
    </submittedName>
</protein>
<dbReference type="PROSITE" id="PS50995">
    <property type="entry name" value="HTH_MARR_2"/>
    <property type="match status" value="1"/>
</dbReference>
<dbReference type="Gene3D" id="1.10.10.10">
    <property type="entry name" value="Winged helix-like DNA-binding domain superfamily/Winged helix DNA-binding domain"/>
    <property type="match status" value="1"/>
</dbReference>
<dbReference type="Proteomes" id="UP000326334">
    <property type="component" value="Chromosome"/>
</dbReference>
<name>A0ABX6C643_9LACO</name>
<dbReference type="PANTHER" id="PTHR33164:SF101">
    <property type="entry name" value="TRANSCRIPTIONAL REPRESSOR MPRA"/>
    <property type="match status" value="1"/>
</dbReference>